<dbReference type="PANTHER" id="PTHR11070">
    <property type="entry name" value="UVRD / RECB / PCRA DNA HELICASE FAMILY MEMBER"/>
    <property type="match status" value="1"/>
</dbReference>
<keyword evidence="5" id="KW-0413">Isomerase</keyword>
<dbReference type="EC" id="5.6.2.4" evidence="7"/>
<keyword evidence="12" id="KW-1185">Reference proteome</keyword>
<dbReference type="InterPro" id="IPR000212">
    <property type="entry name" value="DNA_helicase_UvrD/REP"/>
</dbReference>
<dbReference type="EMBL" id="JBHSGN010000161">
    <property type="protein sequence ID" value="MFC4676848.1"/>
    <property type="molecule type" value="Genomic_DNA"/>
</dbReference>
<evidence type="ECO:0000256" key="8">
    <source>
        <dbReference type="ARBA" id="ARBA00048988"/>
    </source>
</evidence>
<keyword evidence="4 9" id="KW-0067">ATP-binding</keyword>
<evidence type="ECO:0000313" key="11">
    <source>
        <dbReference type="EMBL" id="MFC4676848.1"/>
    </source>
</evidence>
<feature type="domain" description="UvrD-like helicase ATP-binding" evidence="10">
    <location>
        <begin position="3"/>
        <end position="270"/>
    </location>
</feature>
<dbReference type="Pfam" id="PF00580">
    <property type="entry name" value="UvrD-helicase"/>
    <property type="match status" value="2"/>
</dbReference>
<gene>
    <name evidence="11" type="ORF">ACFO6W_24505</name>
</gene>
<evidence type="ECO:0000256" key="3">
    <source>
        <dbReference type="ARBA" id="ARBA00022806"/>
    </source>
</evidence>
<evidence type="ECO:0000259" key="10">
    <source>
        <dbReference type="PROSITE" id="PS51198"/>
    </source>
</evidence>
<evidence type="ECO:0000256" key="5">
    <source>
        <dbReference type="ARBA" id="ARBA00023235"/>
    </source>
</evidence>
<dbReference type="Pfam" id="PF13361">
    <property type="entry name" value="UvrD_C"/>
    <property type="match status" value="1"/>
</dbReference>
<proteinExistence type="predicted"/>
<dbReference type="InterPro" id="IPR014016">
    <property type="entry name" value="UvrD-like_ATP-bd"/>
</dbReference>
<dbReference type="PANTHER" id="PTHR11070:SF3">
    <property type="entry name" value="DNA 3'-5' HELICASE"/>
    <property type="match status" value="1"/>
</dbReference>
<evidence type="ECO:0000256" key="4">
    <source>
        <dbReference type="ARBA" id="ARBA00022840"/>
    </source>
</evidence>
<protein>
    <recommendedName>
        <fullName evidence="7">DNA 3'-5' helicase</fullName>
        <ecNumber evidence="7">5.6.2.4</ecNumber>
    </recommendedName>
</protein>
<comment type="catalytic activity">
    <reaction evidence="8">
        <text>ATP + H2O = ADP + phosphate + H(+)</text>
        <dbReference type="Rhea" id="RHEA:13065"/>
        <dbReference type="ChEBI" id="CHEBI:15377"/>
        <dbReference type="ChEBI" id="CHEBI:15378"/>
        <dbReference type="ChEBI" id="CHEBI:30616"/>
        <dbReference type="ChEBI" id="CHEBI:43474"/>
        <dbReference type="ChEBI" id="CHEBI:456216"/>
        <dbReference type="EC" id="5.6.2.4"/>
    </reaction>
</comment>
<dbReference type="Proteomes" id="UP001596023">
    <property type="component" value="Unassembled WGS sequence"/>
</dbReference>
<keyword evidence="2 9" id="KW-0378">Hydrolase</keyword>
<comment type="catalytic activity">
    <reaction evidence="6">
        <text>Couples ATP hydrolysis with the unwinding of duplex DNA by translocating in the 3'-5' direction.</text>
        <dbReference type="EC" id="5.6.2.4"/>
    </reaction>
</comment>
<evidence type="ECO:0000256" key="2">
    <source>
        <dbReference type="ARBA" id="ARBA00022801"/>
    </source>
</evidence>
<reference evidence="12" key="1">
    <citation type="journal article" date="2019" name="Int. J. Syst. Evol. Microbiol.">
        <title>The Global Catalogue of Microorganisms (GCM) 10K type strain sequencing project: providing services to taxonomists for standard genome sequencing and annotation.</title>
        <authorList>
            <consortium name="The Broad Institute Genomics Platform"/>
            <consortium name="The Broad Institute Genome Sequencing Center for Infectious Disease"/>
            <person name="Wu L."/>
            <person name="Ma J."/>
        </authorList>
    </citation>
    <scope>NUCLEOTIDE SEQUENCE [LARGE SCALE GENOMIC DNA]</scope>
    <source>
        <strain evidence="12">CCUG 66188</strain>
    </source>
</reference>
<evidence type="ECO:0000313" key="12">
    <source>
        <dbReference type="Proteomes" id="UP001596023"/>
    </source>
</evidence>
<evidence type="ECO:0000256" key="9">
    <source>
        <dbReference type="PROSITE-ProRule" id="PRU00560"/>
    </source>
</evidence>
<dbReference type="RefSeq" id="WP_380001473.1">
    <property type="nucleotide sequence ID" value="NZ_JBHSGN010000161.1"/>
</dbReference>
<name>A0ABV9L4H0_9BACT</name>
<comment type="caution">
    <text evidence="11">The sequence shown here is derived from an EMBL/GenBank/DDBJ whole genome shotgun (WGS) entry which is preliminary data.</text>
</comment>
<organism evidence="11 12">
    <name type="scientific">Dysgonomonas termitidis</name>
    <dbReference type="NCBI Taxonomy" id="1516126"/>
    <lineage>
        <taxon>Bacteria</taxon>
        <taxon>Pseudomonadati</taxon>
        <taxon>Bacteroidota</taxon>
        <taxon>Bacteroidia</taxon>
        <taxon>Bacteroidales</taxon>
        <taxon>Dysgonomonadaceae</taxon>
        <taxon>Dysgonomonas</taxon>
    </lineage>
</organism>
<evidence type="ECO:0000256" key="7">
    <source>
        <dbReference type="ARBA" id="ARBA00034808"/>
    </source>
</evidence>
<dbReference type="PROSITE" id="PS51198">
    <property type="entry name" value="UVRD_HELICASE_ATP_BIND"/>
    <property type="match status" value="1"/>
</dbReference>
<keyword evidence="1 9" id="KW-0547">Nucleotide-binding</keyword>
<dbReference type="Gene3D" id="3.40.50.300">
    <property type="entry name" value="P-loop containing nucleotide triphosphate hydrolases"/>
    <property type="match status" value="2"/>
</dbReference>
<evidence type="ECO:0000256" key="6">
    <source>
        <dbReference type="ARBA" id="ARBA00034617"/>
    </source>
</evidence>
<keyword evidence="3 9" id="KW-0347">Helicase</keyword>
<accession>A0ABV9L4H0</accession>
<dbReference type="InterPro" id="IPR014017">
    <property type="entry name" value="DNA_helicase_UvrD-like_C"/>
</dbReference>
<sequence>MFRTLSDSQREIVFNKSGKFIVRACPGSGKTYCVGARLARLIHDWEKKNEGIAILSFTNVAWQEIEKKCSEKFNIEKITYPHFLGTIDSFVNKYIFLPFGHLVLGCKGRPTLVGEPHGTWSGKDFSSALFDNISYAIDGSMYAIQAAKMNANWQQNNYITGAKKRYNKAGYATQNDANFFAMKLLEKYPQIAKAIANRFPYLIVDEAQDTSDIQMRIIDMLIENGLSEVMLVGDPDQAIFEWNDARPELLTQKYDEWENSIVLNENRRSSQNICDFTFGISSLNGTSVSVNEQVREFTHQPKVITYSNNLPQIVSEFIAECQQHGINVSKESTAIIYRSKNIINEVLSIPEIAFGTNVWIDSHTREFARGKFLYDNGRFKDGFKIIERILLKTLNALSYCSEDDINDAIAQMGFIAYKSQIQTFINLLPQTNISIGEWVVSTNKILKENSCGFELHVHKDGLRFSFPQLFLNEDKQIIEQNYRYGTVHSVKGETFEAVLLILKTKGIGSAYKTLLNKNISISTSEELRIAYVGMTRPSKILVIAVPNEENKSAWENRLVRN</sequence>
<dbReference type="SUPFAM" id="SSF52540">
    <property type="entry name" value="P-loop containing nucleoside triphosphate hydrolases"/>
    <property type="match status" value="1"/>
</dbReference>
<dbReference type="InterPro" id="IPR027417">
    <property type="entry name" value="P-loop_NTPase"/>
</dbReference>
<evidence type="ECO:0000256" key="1">
    <source>
        <dbReference type="ARBA" id="ARBA00022741"/>
    </source>
</evidence>
<feature type="binding site" evidence="9">
    <location>
        <begin position="24"/>
        <end position="31"/>
    </location>
    <ligand>
        <name>ATP</name>
        <dbReference type="ChEBI" id="CHEBI:30616"/>
    </ligand>
</feature>